<dbReference type="PRINTS" id="PR00039">
    <property type="entry name" value="HTHLYSR"/>
</dbReference>
<proteinExistence type="inferred from homology"/>
<dbReference type="InterPro" id="IPR017786">
    <property type="entry name" value="TF_choline_sulphate-util"/>
</dbReference>
<evidence type="ECO:0000313" key="6">
    <source>
        <dbReference type="EMBL" id="MBP2235741.1"/>
    </source>
</evidence>
<dbReference type="RefSeq" id="WP_209601915.1">
    <property type="nucleotide sequence ID" value="NZ_JAGILA010000002.1"/>
</dbReference>
<dbReference type="Pfam" id="PF03466">
    <property type="entry name" value="LysR_substrate"/>
    <property type="match status" value="1"/>
</dbReference>
<comment type="caution">
    <text evidence="6">The sequence shown here is derived from an EMBL/GenBank/DDBJ whole genome shotgun (WGS) entry which is preliminary data.</text>
</comment>
<evidence type="ECO:0000256" key="3">
    <source>
        <dbReference type="ARBA" id="ARBA00023125"/>
    </source>
</evidence>
<evidence type="ECO:0000256" key="4">
    <source>
        <dbReference type="ARBA" id="ARBA00023163"/>
    </source>
</evidence>
<dbReference type="SUPFAM" id="SSF53850">
    <property type="entry name" value="Periplasmic binding protein-like II"/>
    <property type="match status" value="1"/>
</dbReference>
<dbReference type="InterPro" id="IPR036390">
    <property type="entry name" value="WH_DNA-bd_sf"/>
</dbReference>
<dbReference type="PANTHER" id="PTHR30537:SF26">
    <property type="entry name" value="GLYCINE CLEAVAGE SYSTEM TRANSCRIPTIONAL ACTIVATOR"/>
    <property type="match status" value="1"/>
</dbReference>
<organism evidence="6 7">
    <name type="scientific">Sinorhizobium kostiense</name>
    <dbReference type="NCBI Taxonomy" id="76747"/>
    <lineage>
        <taxon>Bacteria</taxon>
        <taxon>Pseudomonadati</taxon>
        <taxon>Pseudomonadota</taxon>
        <taxon>Alphaproteobacteria</taxon>
        <taxon>Hyphomicrobiales</taxon>
        <taxon>Rhizobiaceae</taxon>
        <taxon>Sinorhizobium/Ensifer group</taxon>
        <taxon>Sinorhizobium</taxon>
    </lineage>
</organism>
<dbReference type="Gene3D" id="1.10.10.10">
    <property type="entry name" value="Winged helix-like DNA-binding domain superfamily/Winged helix DNA-binding domain"/>
    <property type="match status" value="1"/>
</dbReference>
<dbReference type="NCBIfam" id="TIGR03418">
    <property type="entry name" value="chol_sulf_TF"/>
    <property type="match status" value="1"/>
</dbReference>
<accession>A0ABS4QYL5</accession>
<dbReference type="InterPro" id="IPR000847">
    <property type="entry name" value="LysR_HTH_N"/>
</dbReference>
<protein>
    <submittedName>
        <fullName evidence="6">Choline sulfate-utilization transcription factor</fullName>
    </submittedName>
</protein>
<evidence type="ECO:0000259" key="5">
    <source>
        <dbReference type="PROSITE" id="PS50931"/>
    </source>
</evidence>
<dbReference type="InterPro" id="IPR005119">
    <property type="entry name" value="LysR_subst-bd"/>
</dbReference>
<gene>
    <name evidence="6" type="ORF">J2Z31_002233</name>
</gene>
<keyword evidence="2" id="KW-0805">Transcription regulation</keyword>
<evidence type="ECO:0000313" key="7">
    <source>
        <dbReference type="Proteomes" id="UP000730739"/>
    </source>
</evidence>
<evidence type="ECO:0000256" key="2">
    <source>
        <dbReference type="ARBA" id="ARBA00023015"/>
    </source>
</evidence>
<keyword evidence="7" id="KW-1185">Reference proteome</keyword>
<dbReference type="SUPFAM" id="SSF46785">
    <property type="entry name" value="Winged helix' DNA-binding domain"/>
    <property type="match status" value="1"/>
</dbReference>
<reference evidence="6 7" key="1">
    <citation type="submission" date="2021-03" db="EMBL/GenBank/DDBJ databases">
        <title>Genomic Encyclopedia of Type Strains, Phase IV (KMG-IV): sequencing the most valuable type-strain genomes for metagenomic binning, comparative biology and taxonomic classification.</title>
        <authorList>
            <person name="Goeker M."/>
        </authorList>
    </citation>
    <scope>NUCLEOTIDE SEQUENCE [LARGE SCALE GENOMIC DNA]</scope>
    <source>
        <strain evidence="6 7">DSM 13372</strain>
    </source>
</reference>
<sequence length="316" mass="35032">MRQRAVDLGWMRLFVEVARRGNLTSAAAALKISQPAISYQIRRIEEQIGVELLTRVHRGVELTPAGLRLYDIAKRAVDEIDDAVRAFRSDRERSTIRLLTDYAFASLWLMPRMHAFRLLYPELDIQIVATQRLQREVLKESDIAVAFGAQRDFGDDAILLLPEAVTPVCTPGYAEKSGPFEDAASLAKSTLIHLESSSPSPWFEWTTYLSHFKAVRDAQSGHVDLSFNTYSLVVQAAVGGQGIALGWKGLVDDHMSSGLLVPVGATLEVPERGYWLVQPERASQPVNRLGSWLIGEAKATAGPHDRYEAEKTAGAY</sequence>
<dbReference type="InterPro" id="IPR058163">
    <property type="entry name" value="LysR-type_TF_proteobact-type"/>
</dbReference>
<name>A0ABS4QYL5_9HYPH</name>
<keyword evidence="3" id="KW-0238">DNA-binding</keyword>
<feature type="domain" description="HTH lysR-type" evidence="5">
    <location>
        <begin position="6"/>
        <end position="63"/>
    </location>
</feature>
<dbReference type="Pfam" id="PF00126">
    <property type="entry name" value="HTH_1"/>
    <property type="match status" value="1"/>
</dbReference>
<evidence type="ECO:0000256" key="1">
    <source>
        <dbReference type="ARBA" id="ARBA00009437"/>
    </source>
</evidence>
<dbReference type="Proteomes" id="UP000730739">
    <property type="component" value="Unassembled WGS sequence"/>
</dbReference>
<dbReference type="PROSITE" id="PS50931">
    <property type="entry name" value="HTH_LYSR"/>
    <property type="match status" value="1"/>
</dbReference>
<dbReference type="InterPro" id="IPR036388">
    <property type="entry name" value="WH-like_DNA-bd_sf"/>
</dbReference>
<dbReference type="EMBL" id="JAGILA010000002">
    <property type="protein sequence ID" value="MBP2235741.1"/>
    <property type="molecule type" value="Genomic_DNA"/>
</dbReference>
<keyword evidence="4" id="KW-0804">Transcription</keyword>
<comment type="similarity">
    <text evidence="1">Belongs to the LysR transcriptional regulatory family.</text>
</comment>
<dbReference type="PANTHER" id="PTHR30537">
    <property type="entry name" value="HTH-TYPE TRANSCRIPTIONAL REGULATOR"/>
    <property type="match status" value="1"/>
</dbReference>
<dbReference type="Gene3D" id="3.40.190.10">
    <property type="entry name" value="Periplasmic binding protein-like II"/>
    <property type="match status" value="2"/>
</dbReference>